<accession>A0A1G9XAN8</accession>
<comment type="similarity">
    <text evidence="1">Belongs to the 4-hydroxybenzoyl-CoA thioesterase family.</text>
</comment>
<name>A0A1G9XAN8_9BACL</name>
<dbReference type="InterPro" id="IPR029069">
    <property type="entry name" value="HotDog_dom_sf"/>
</dbReference>
<dbReference type="GO" id="GO:0047617">
    <property type="term" value="F:fatty acyl-CoA hydrolase activity"/>
    <property type="evidence" value="ECO:0007669"/>
    <property type="project" value="TreeGrafter"/>
</dbReference>
<dbReference type="EMBL" id="FNHW01000001">
    <property type="protein sequence ID" value="SDM93611.1"/>
    <property type="molecule type" value="Genomic_DNA"/>
</dbReference>
<dbReference type="PANTHER" id="PTHR31793:SF27">
    <property type="entry name" value="NOVEL THIOESTERASE SUPERFAMILY DOMAIN AND SAPOSIN A-TYPE DOMAIN CONTAINING PROTEIN (0610012H03RIK)"/>
    <property type="match status" value="1"/>
</dbReference>
<dbReference type="SUPFAM" id="SSF54637">
    <property type="entry name" value="Thioesterase/thiol ester dehydrase-isomerase"/>
    <property type="match status" value="1"/>
</dbReference>
<dbReference type="Proteomes" id="UP000199544">
    <property type="component" value="Unassembled WGS sequence"/>
</dbReference>
<dbReference type="PANTHER" id="PTHR31793">
    <property type="entry name" value="4-HYDROXYBENZOYL-COA THIOESTERASE FAMILY MEMBER"/>
    <property type="match status" value="1"/>
</dbReference>
<keyword evidence="4" id="KW-1185">Reference proteome</keyword>
<dbReference type="Gene3D" id="3.10.129.10">
    <property type="entry name" value="Hotdog Thioesterase"/>
    <property type="match status" value="1"/>
</dbReference>
<reference evidence="4" key="1">
    <citation type="submission" date="2016-10" db="EMBL/GenBank/DDBJ databases">
        <authorList>
            <person name="Varghese N."/>
            <person name="Submissions S."/>
        </authorList>
    </citation>
    <scope>NUCLEOTIDE SEQUENCE [LARGE SCALE GENOMIC DNA]</scope>
    <source>
        <strain evidence="4">CGMCC 1.6854</strain>
    </source>
</reference>
<protein>
    <submittedName>
        <fullName evidence="3">Acyl-CoA thioester hydrolase</fullName>
    </submittedName>
</protein>
<dbReference type="STRING" id="459525.SAMN04488137_2666"/>
<proteinExistence type="inferred from homology"/>
<gene>
    <name evidence="3" type="ORF">SAMN04488137_2666</name>
</gene>
<dbReference type="AlphaFoldDB" id="A0A1G9XAN8"/>
<organism evidence="3 4">
    <name type="scientific">Fictibacillus solisalsi</name>
    <dbReference type="NCBI Taxonomy" id="459525"/>
    <lineage>
        <taxon>Bacteria</taxon>
        <taxon>Bacillati</taxon>
        <taxon>Bacillota</taxon>
        <taxon>Bacilli</taxon>
        <taxon>Bacillales</taxon>
        <taxon>Fictibacillaceae</taxon>
        <taxon>Fictibacillus</taxon>
    </lineage>
</organism>
<evidence type="ECO:0000256" key="1">
    <source>
        <dbReference type="ARBA" id="ARBA00005953"/>
    </source>
</evidence>
<evidence type="ECO:0000313" key="3">
    <source>
        <dbReference type="EMBL" id="SDM93611.1"/>
    </source>
</evidence>
<dbReference type="InterPro" id="IPR050563">
    <property type="entry name" value="4-hydroxybenzoyl-CoA_TE"/>
</dbReference>
<dbReference type="Pfam" id="PF13279">
    <property type="entry name" value="4HBT_2"/>
    <property type="match status" value="1"/>
</dbReference>
<evidence type="ECO:0000256" key="2">
    <source>
        <dbReference type="ARBA" id="ARBA00022801"/>
    </source>
</evidence>
<evidence type="ECO:0000313" key="4">
    <source>
        <dbReference type="Proteomes" id="UP000199544"/>
    </source>
</evidence>
<keyword evidence="2 3" id="KW-0378">Hydrolase</keyword>
<sequence>MEQKKKGQESMYTTIIEPRVSETDGVGHINNTTIPIWFEAGRNQLFRLFMPDSSFQNWRMILLNMNVDFVDQIYFGQDVKVYTWVKRIGNTSLELYEEIHQENRLCARGTAVYVNHNMKSKTSEPIPVDIRQELQKHIKLA</sequence>
<dbReference type="CDD" id="cd00586">
    <property type="entry name" value="4HBT"/>
    <property type="match status" value="1"/>
</dbReference>